<gene>
    <name evidence="1" type="ORF">FB45DRAFT_692195</name>
</gene>
<reference evidence="1" key="1">
    <citation type="submission" date="2023-03" db="EMBL/GenBank/DDBJ databases">
        <title>Massive genome expansion in bonnet fungi (Mycena s.s.) driven by repeated elements and novel gene families across ecological guilds.</title>
        <authorList>
            <consortium name="Lawrence Berkeley National Laboratory"/>
            <person name="Harder C.B."/>
            <person name="Miyauchi S."/>
            <person name="Viragh M."/>
            <person name="Kuo A."/>
            <person name="Thoen E."/>
            <person name="Andreopoulos B."/>
            <person name="Lu D."/>
            <person name="Skrede I."/>
            <person name="Drula E."/>
            <person name="Henrissat B."/>
            <person name="Morin E."/>
            <person name="Kohler A."/>
            <person name="Barry K."/>
            <person name="LaButti K."/>
            <person name="Morin E."/>
            <person name="Salamov A."/>
            <person name="Lipzen A."/>
            <person name="Mereny Z."/>
            <person name="Hegedus B."/>
            <person name="Baldrian P."/>
            <person name="Stursova M."/>
            <person name="Weitz H."/>
            <person name="Taylor A."/>
            <person name="Grigoriev I.V."/>
            <person name="Nagy L.G."/>
            <person name="Martin F."/>
            <person name="Kauserud H."/>
        </authorList>
    </citation>
    <scope>NUCLEOTIDE SEQUENCE</scope>
    <source>
        <strain evidence="1">9284</strain>
    </source>
</reference>
<feature type="non-terminal residue" evidence="1">
    <location>
        <position position="1"/>
    </location>
</feature>
<keyword evidence="2" id="KW-1185">Reference proteome</keyword>
<evidence type="ECO:0008006" key="3">
    <source>
        <dbReference type="Google" id="ProtNLM"/>
    </source>
</evidence>
<feature type="non-terminal residue" evidence="1">
    <location>
        <position position="78"/>
    </location>
</feature>
<dbReference type="EMBL" id="JARKIF010000061">
    <property type="protein sequence ID" value="KAJ7606202.1"/>
    <property type="molecule type" value="Genomic_DNA"/>
</dbReference>
<dbReference type="Proteomes" id="UP001221142">
    <property type="component" value="Unassembled WGS sequence"/>
</dbReference>
<accession>A0AAD7AZX9</accession>
<sequence length="78" mass="8985">LAASMTSEADTVVSTTLNFLNDSSPVRRVPPEVLCEIFARVRPVPRRISFYEVEQPPWILGHICRLWRDTALACPRFW</sequence>
<evidence type="ECO:0000313" key="1">
    <source>
        <dbReference type="EMBL" id="KAJ7606202.1"/>
    </source>
</evidence>
<name>A0AAD7AZX9_9AGAR</name>
<dbReference type="AlphaFoldDB" id="A0AAD7AZX9"/>
<evidence type="ECO:0000313" key="2">
    <source>
        <dbReference type="Proteomes" id="UP001221142"/>
    </source>
</evidence>
<organism evidence="1 2">
    <name type="scientific">Roridomyces roridus</name>
    <dbReference type="NCBI Taxonomy" id="1738132"/>
    <lineage>
        <taxon>Eukaryota</taxon>
        <taxon>Fungi</taxon>
        <taxon>Dikarya</taxon>
        <taxon>Basidiomycota</taxon>
        <taxon>Agaricomycotina</taxon>
        <taxon>Agaricomycetes</taxon>
        <taxon>Agaricomycetidae</taxon>
        <taxon>Agaricales</taxon>
        <taxon>Marasmiineae</taxon>
        <taxon>Mycenaceae</taxon>
        <taxon>Roridomyces</taxon>
    </lineage>
</organism>
<comment type="caution">
    <text evidence="1">The sequence shown here is derived from an EMBL/GenBank/DDBJ whole genome shotgun (WGS) entry which is preliminary data.</text>
</comment>
<protein>
    <recommendedName>
        <fullName evidence="3">F-box domain-containing protein</fullName>
    </recommendedName>
</protein>
<proteinExistence type="predicted"/>